<dbReference type="AlphaFoldDB" id="A0A0C9Z921"/>
<dbReference type="HOGENOM" id="CLU_2886691_0_0_1"/>
<evidence type="ECO:0000313" key="2">
    <source>
        <dbReference type="Proteomes" id="UP000054018"/>
    </source>
</evidence>
<evidence type="ECO:0000313" key="1">
    <source>
        <dbReference type="EMBL" id="KIK25816.1"/>
    </source>
</evidence>
<organism evidence="1 2">
    <name type="scientific">Pisolithus microcarpus 441</name>
    <dbReference type="NCBI Taxonomy" id="765257"/>
    <lineage>
        <taxon>Eukaryota</taxon>
        <taxon>Fungi</taxon>
        <taxon>Dikarya</taxon>
        <taxon>Basidiomycota</taxon>
        <taxon>Agaricomycotina</taxon>
        <taxon>Agaricomycetes</taxon>
        <taxon>Agaricomycetidae</taxon>
        <taxon>Boletales</taxon>
        <taxon>Sclerodermatineae</taxon>
        <taxon>Pisolithaceae</taxon>
        <taxon>Pisolithus</taxon>
    </lineage>
</organism>
<proteinExistence type="predicted"/>
<name>A0A0C9Z921_9AGAM</name>
<reference evidence="2" key="2">
    <citation type="submission" date="2015-01" db="EMBL/GenBank/DDBJ databases">
        <title>Evolutionary Origins and Diversification of the Mycorrhizal Mutualists.</title>
        <authorList>
            <consortium name="DOE Joint Genome Institute"/>
            <consortium name="Mycorrhizal Genomics Consortium"/>
            <person name="Kohler A."/>
            <person name="Kuo A."/>
            <person name="Nagy L.G."/>
            <person name="Floudas D."/>
            <person name="Copeland A."/>
            <person name="Barry K.W."/>
            <person name="Cichocki N."/>
            <person name="Veneault-Fourrey C."/>
            <person name="LaButti K."/>
            <person name="Lindquist E.A."/>
            <person name="Lipzen A."/>
            <person name="Lundell T."/>
            <person name="Morin E."/>
            <person name="Murat C."/>
            <person name="Riley R."/>
            <person name="Ohm R."/>
            <person name="Sun H."/>
            <person name="Tunlid A."/>
            <person name="Henrissat B."/>
            <person name="Grigoriev I.V."/>
            <person name="Hibbett D.S."/>
            <person name="Martin F."/>
        </authorList>
    </citation>
    <scope>NUCLEOTIDE SEQUENCE [LARGE SCALE GENOMIC DNA]</scope>
    <source>
        <strain evidence="2">441</strain>
    </source>
</reference>
<keyword evidence="2" id="KW-1185">Reference proteome</keyword>
<protein>
    <submittedName>
        <fullName evidence="1">Uncharacterized protein</fullName>
    </submittedName>
</protein>
<dbReference type="EMBL" id="KN833705">
    <property type="protein sequence ID" value="KIK25816.1"/>
    <property type="molecule type" value="Genomic_DNA"/>
</dbReference>
<reference evidence="1 2" key="1">
    <citation type="submission" date="2014-04" db="EMBL/GenBank/DDBJ databases">
        <authorList>
            <consortium name="DOE Joint Genome Institute"/>
            <person name="Kuo A."/>
            <person name="Kohler A."/>
            <person name="Costa M.D."/>
            <person name="Nagy L.G."/>
            <person name="Floudas D."/>
            <person name="Copeland A."/>
            <person name="Barry K.W."/>
            <person name="Cichocki N."/>
            <person name="Veneault-Fourrey C."/>
            <person name="LaButti K."/>
            <person name="Lindquist E.A."/>
            <person name="Lipzen A."/>
            <person name="Lundell T."/>
            <person name="Morin E."/>
            <person name="Murat C."/>
            <person name="Sun H."/>
            <person name="Tunlid A."/>
            <person name="Henrissat B."/>
            <person name="Grigoriev I.V."/>
            <person name="Hibbett D.S."/>
            <person name="Martin F."/>
            <person name="Nordberg H.P."/>
            <person name="Cantor M.N."/>
            <person name="Hua S.X."/>
        </authorList>
    </citation>
    <scope>NUCLEOTIDE SEQUENCE [LARGE SCALE GENOMIC DNA]</scope>
    <source>
        <strain evidence="1 2">441</strain>
    </source>
</reference>
<sequence>MLSFSKVQPDHAGTSKTFSGAFCISQLCSDDGTAPTSLRATRCKRGSWLSDVRLVQFNSSAYE</sequence>
<accession>A0A0C9Z921</accession>
<gene>
    <name evidence="1" type="ORF">PISMIDRAFT_676731</name>
</gene>
<dbReference type="Proteomes" id="UP000054018">
    <property type="component" value="Unassembled WGS sequence"/>
</dbReference>